<organism evidence="13 14">
    <name type="scientific">Rhodovulum sulfidophilum</name>
    <name type="common">Rhodobacter sulfidophilus</name>
    <dbReference type="NCBI Taxonomy" id="35806"/>
    <lineage>
        <taxon>Bacteria</taxon>
        <taxon>Pseudomonadati</taxon>
        <taxon>Pseudomonadota</taxon>
        <taxon>Alphaproteobacteria</taxon>
        <taxon>Rhodobacterales</taxon>
        <taxon>Paracoccaceae</taxon>
        <taxon>Rhodovulum</taxon>
    </lineage>
</organism>
<dbReference type="InterPro" id="IPR022694">
    <property type="entry name" value="3-OHacyl-CoA_DH"/>
</dbReference>
<dbReference type="GO" id="GO:0050104">
    <property type="term" value="F:L-gulonate 3-dehydrogenase activity"/>
    <property type="evidence" value="ECO:0007669"/>
    <property type="project" value="UniProtKB-EC"/>
</dbReference>
<protein>
    <recommendedName>
        <fullName evidence="9">L-gulonate 3-dehydrogenase</fullName>
        <ecNumber evidence="8">1.1.1.45</ecNumber>
    </recommendedName>
    <alternativeName>
        <fullName evidence="9">L-gulonate 3-dehydrogenase</fullName>
    </alternativeName>
</protein>
<name>A0A0D6B887_RHOSU</name>
<dbReference type="AlphaFoldDB" id="A0A0D6B887"/>
<proteinExistence type="inferred from homology"/>
<keyword evidence="7" id="KW-0520">NAD</keyword>
<keyword evidence="5" id="KW-0597">Phosphoprotein</keyword>
<dbReference type="PANTHER" id="PTHR48075:SF1">
    <property type="entry name" value="LAMBDA-CRYSTALLIN HOMOLOG"/>
    <property type="match status" value="1"/>
</dbReference>
<dbReference type="PATRIC" id="fig|35806.4.peg.4317"/>
<comment type="similarity">
    <text evidence="2">Belongs to the 3-hydroxyacyl-CoA dehydrogenase family.</text>
</comment>
<dbReference type="PANTHER" id="PTHR48075">
    <property type="entry name" value="3-HYDROXYACYL-COA DEHYDROGENASE FAMILY PROTEIN"/>
    <property type="match status" value="1"/>
</dbReference>
<dbReference type="PROSITE" id="PS00067">
    <property type="entry name" value="3HCDH"/>
    <property type="match status" value="1"/>
</dbReference>
<dbReference type="SUPFAM" id="SSF48179">
    <property type="entry name" value="6-phosphogluconate dehydrogenase C-terminal domain-like"/>
    <property type="match status" value="1"/>
</dbReference>
<evidence type="ECO:0000256" key="2">
    <source>
        <dbReference type="ARBA" id="ARBA00009463"/>
    </source>
</evidence>
<reference evidence="13 14" key="1">
    <citation type="submission" date="2015-02" db="EMBL/GenBank/DDBJ databases">
        <title>Genome sequene of Rhodovulum sulfidophilum DSM 2351.</title>
        <authorList>
            <person name="Nagao N."/>
        </authorList>
    </citation>
    <scope>NUCLEOTIDE SEQUENCE [LARGE SCALE GENOMIC DNA]</scope>
    <source>
        <strain evidence="13 14">DSM 2351</strain>
    </source>
</reference>
<dbReference type="eggNOG" id="COG1250">
    <property type="taxonomic scope" value="Bacteria"/>
</dbReference>
<dbReference type="PIRSF" id="PIRSF000105">
    <property type="entry name" value="HCDH"/>
    <property type="match status" value="1"/>
</dbReference>
<feature type="site" description="Important for catalytic activity" evidence="10">
    <location>
        <position position="138"/>
    </location>
</feature>
<evidence type="ECO:0000256" key="9">
    <source>
        <dbReference type="ARBA" id="ARBA00042709"/>
    </source>
</evidence>
<evidence type="ECO:0000256" key="10">
    <source>
        <dbReference type="PIRSR" id="PIRSR000105-1"/>
    </source>
</evidence>
<dbReference type="Pfam" id="PF00725">
    <property type="entry name" value="3HCDH"/>
    <property type="match status" value="1"/>
</dbReference>
<evidence type="ECO:0000259" key="11">
    <source>
        <dbReference type="Pfam" id="PF00725"/>
    </source>
</evidence>
<gene>
    <name evidence="13" type="ORF">NHU_04219</name>
</gene>
<dbReference type="GO" id="GO:0070403">
    <property type="term" value="F:NAD+ binding"/>
    <property type="evidence" value="ECO:0007669"/>
    <property type="project" value="InterPro"/>
</dbReference>
<evidence type="ECO:0000259" key="12">
    <source>
        <dbReference type="Pfam" id="PF02737"/>
    </source>
</evidence>
<evidence type="ECO:0000256" key="4">
    <source>
        <dbReference type="ARBA" id="ARBA00022490"/>
    </source>
</evidence>
<dbReference type="InterPro" id="IPR013328">
    <property type="entry name" value="6PGD_dom2"/>
</dbReference>
<dbReference type="NCBIfam" id="NF004783">
    <property type="entry name" value="PRK06129.1"/>
    <property type="match status" value="1"/>
</dbReference>
<dbReference type="KEGG" id="rsu:NHU_04219"/>
<dbReference type="InterPro" id="IPR036291">
    <property type="entry name" value="NAD(P)-bd_dom_sf"/>
</dbReference>
<evidence type="ECO:0000256" key="6">
    <source>
        <dbReference type="ARBA" id="ARBA00023002"/>
    </source>
</evidence>
<accession>A0A0D6B887</accession>
<keyword evidence="6" id="KW-0560">Oxidoreductase</keyword>
<evidence type="ECO:0000256" key="5">
    <source>
        <dbReference type="ARBA" id="ARBA00022553"/>
    </source>
</evidence>
<dbReference type="InterPro" id="IPR006176">
    <property type="entry name" value="3-OHacyl-CoA_DH_NAD-bd"/>
</dbReference>
<evidence type="ECO:0000256" key="8">
    <source>
        <dbReference type="ARBA" id="ARBA00038962"/>
    </source>
</evidence>
<dbReference type="InterPro" id="IPR008927">
    <property type="entry name" value="6-PGluconate_DH-like_C_sf"/>
</dbReference>
<comment type="subcellular location">
    <subcellularLocation>
        <location evidence="1">Cytoplasm</location>
    </subcellularLocation>
</comment>
<dbReference type="SUPFAM" id="SSF51735">
    <property type="entry name" value="NAD(P)-binding Rossmann-fold domains"/>
    <property type="match status" value="1"/>
</dbReference>
<dbReference type="EC" id="1.1.1.45" evidence="8"/>
<evidence type="ECO:0000256" key="7">
    <source>
        <dbReference type="ARBA" id="ARBA00023027"/>
    </source>
</evidence>
<dbReference type="Pfam" id="PF02737">
    <property type="entry name" value="3HCDH_N"/>
    <property type="match status" value="1"/>
</dbReference>
<evidence type="ECO:0000256" key="3">
    <source>
        <dbReference type="ARBA" id="ARBA00011738"/>
    </source>
</evidence>
<feature type="domain" description="3-hydroxyacyl-CoA dehydrogenase NAD binding" evidence="12">
    <location>
        <begin position="4"/>
        <end position="179"/>
    </location>
</feature>
<keyword evidence="4" id="KW-0963">Cytoplasm</keyword>
<dbReference type="Gene3D" id="3.40.50.720">
    <property type="entry name" value="NAD(P)-binding Rossmann-like Domain"/>
    <property type="match status" value="1"/>
</dbReference>
<dbReference type="Proteomes" id="UP000064912">
    <property type="component" value="Chromosome"/>
</dbReference>
<sequence>MTETVAIIGAGLIGRSWSALFARGGYEVRVWDPDTKVLDRFRADTETLCETLSAEGMLDDPAGTLARVRVCPTLDEAVAEAVHVQENGPERIEVKQELFARLDAACPEGAVIASSTSAIVPSRFTADLGGRARCLVAHPVNPPHLIPVVELCPAPWTAAETLDRAEAIYARIGQVPVRMTGERDGFVLNRLQGALLGEALRLLGEGVVGVEGLDATIRHGLGLRWALMGPIETIDLNAPDGLVDYVARYGDFYADIVAEPLGREVFSVETASRIAASWAQDRDPQDIRRRQDRRDRRLAALRRHLASETIQTSGA</sequence>
<feature type="domain" description="3-hydroxyacyl-CoA dehydrogenase C-terminal" evidence="11">
    <location>
        <begin position="185"/>
        <end position="250"/>
    </location>
</feature>
<dbReference type="InterPro" id="IPR006180">
    <property type="entry name" value="3-OHacyl-CoA_DH_CS"/>
</dbReference>
<comment type="subunit">
    <text evidence="3">Homodimer.</text>
</comment>
<dbReference type="InterPro" id="IPR006108">
    <property type="entry name" value="3HC_DH_C"/>
</dbReference>
<evidence type="ECO:0000313" key="13">
    <source>
        <dbReference type="EMBL" id="BAQ71333.1"/>
    </source>
</evidence>
<evidence type="ECO:0000313" key="14">
    <source>
        <dbReference type="Proteomes" id="UP000064912"/>
    </source>
</evidence>
<dbReference type="GO" id="GO:0005737">
    <property type="term" value="C:cytoplasm"/>
    <property type="evidence" value="ECO:0007669"/>
    <property type="project" value="UniProtKB-SubCell"/>
</dbReference>
<dbReference type="EMBL" id="AP014800">
    <property type="protein sequence ID" value="BAQ71333.1"/>
    <property type="molecule type" value="Genomic_DNA"/>
</dbReference>
<dbReference type="GO" id="GO:0006631">
    <property type="term" value="P:fatty acid metabolic process"/>
    <property type="evidence" value="ECO:0007669"/>
    <property type="project" value="InterPro"/>
</dbReference>
<evidence type="ECO:0000256" key="1">
    <source>
        <dbReference type="ARBA" id="ARBA00004496"/>
    </source>
</evidence>
<dbReference type="Gene3D" id="1.10.1040.10">
    <property type="entry name" value="N-(1-d-carboxylethyl)-l-norvaline Dehydrogenase, domain 2"/>
    <property type="match status" value="1"/>
</dbReference>